<dbReference type="Proteomes" id="UP000649617">
    <property type="component" value="Unassembled WGS sequence"/>
</dbReference>
<reference evidence="3" key="1">
    <citation type="submission" date="2021-02" db="EMBL/GenBank/DDBJ databases">
        <authorList>
            <person name="Dougan E. K."/>
            <person name="Rhodes N."/>
            <person name="Thang M."/>
            <person name="Chan C."/>
        </authorList>
    </citation>
    <scope>NUCLEOTIDE SEQUENCE</scope>
</reference>
<dbReference type="InterPro" id="IPR027417">
    <property type="entry name" value="P-loop_NTPase"/>
</dbReference>
<keyword evidence="4" id="KW-1185">Reference proteome</keyword>
<dbReference type="SUPFAM" id="SSF52540">
    <property type="entry name" value="P-loop containing nucleoside triphosphate hydrolases"/>
    <property type="match status" value="1"/>
</dbReference>
<accession>A0A812RHE0</accession>
<dbReference type="InterPro" id="IPR028889">
    <property type="entry name" value="USP"/>
</dbReference>
<dbReference type="InterPro" id="IPR001394">
    <property type="entry name" value="Peptidase_C19_UCH"/>
</dbReference>
<feature type="domain" description="USP" evidence="2">
    <location>
        <begin position="6"/>
        <end position="275"/>
    </location>
</feature>
<dbReference type="EMBL" id="CAJNIZ010020386">
    <property type="protein sequence ID" value="CAE7439739.1"/>
    <property type="molecule type" value="Genomic_DNA"/>
</dbReference>
<evidence type="ECO:0000256" key="1">
    <source>
        <dbReference type="SAM" id="MobiDB-lite"/>
    </source>
</evidence>
<dbReference type="Pfam" id="PF00443">
    <property type="entry name" value="UCH"/>
    <property type="match status" value="1"/>
</dbReference>
<dbReference type="GO" id="GO:0016579">
    <property type="term" value="P:protein deubiquitination"/>
    <property type="evidence" value="ECO:0007669"/>
    <property type="project" value="InterPro"/>
</dbReference>
<protein>
    <submittedName>
        <fullName evidence="3">UBP23 protein</fullName>
    </submittedName>
</protein>
<dbReference type="InterPro" id="IPR018200">
    <property type="entry name" value="USP_CS"/>
</dbReference>
<dbReference type="InterPro" id="IPR050164">
    <property type="entry name" value="Peptidase_C19"/>
</dbReference>
<organism evidence="3 4">
    <name type="scientific">Symbiodinium pilosum</name>
    <name type="common">Dinoflagellate</name>
    <dbReference type="NCBI Taxonomy" id="2952"/>
    <lineage>
        <taxon>Eukaryota</taxon>
        <taxon>Sar</taxon>
        <taxon>Alveolata</taxon>
        <taxon>Dinophyceae</taxon>
        <taxon>Suessiales</taxon>
        <taxon>Symbiodiniaceae</taxon>
        <taxon>Symbiodinium</taxon>
    </lineage>
</organism>
<dbReference type="GO" id="GO:0004843">
    <property type="term" value="F:cysteine-type deubiquitinase activity"/>
    <property type="evidence" value="ECO:0007669"/>
    <property type="project" value="InterPro"/>
</dbReference>
<dbReference type="Gene3D" id="3.90.70.10">
    <property type="entry name" value="Cysteine proteinases"/>
    <property type="match status" value="1"/>
</dbReference>
<dbReference type="CDD" id="cd02257">
    <property type="entry name" value="Peptidase_C19"/>
    <property type="match status" value="1"/>
</dbReference>
<proteinExistence type="predicted"/>
<dbReference type="PROSITE" id="PS50235">
    <property type="entry name" value="USP_3"/>
    <property type="match status" value="1"/>
</dbReference>
<dbReference type="PROSITE" id="PS00973">
    <property type="entry name" value="USP_2"/>
    <property type="match status" value="1"/>
</dbReference>
<comment type="caution">
    <text evidence="3">The sequence shown here is derived from an EMBL/GenBank/DDBJ whole genome shotgun (WGS) entry which is preliminary data.</text>
</comment>
<dbReference type="SUPFAM" id="SSF54001">
    <property type="entry name" value="Cysteine proteinases"/>
    <property type="match status" value="1"/>
</dbReference>
<evidence type="ECO:0000313" key="4">
    <source>
        <dbReference type="Proteomes" id="UP000649617"/>
    </source>
</evidence>
<evidence type="ECO:0000259" key="2">
    <source>
        <dbReference type="PROSITE" id="PS50235"/>
    </source>
</evidence>
<dbReference type="PANTHER" id="PTHR24006">
    <property type="entry name" value="UBIQUITIN CARBOXYL-TERMINAL HYDROLASE"/>
    <property type="match status" value="1"/>
</dbReference>
<dbReference type="PROSITE" id="PS51257">
    <property type="entry name" value="PROKAR_LIPOPROTEIN"/>
    <property type="match status" value="1"/>
</dbReference>
<feature type="non-terminal residue" evidence="3">
    <location>
        <position position="1"/>
    </location>
</feature>
<evidence type="ECO:0000313" key="3">
    <source>
        <dbReference type="EMBL" id="CAE7439739.1"/>
    </source>
</evidence>
<feature type="region of interest" description="Disordered" evidence="1">
    <location>
        <begin position="420"/>
        <end position="450"/>
    </location>
</feature>
<dbReference type="OrthoDB" id="289038at2759"/>
<dbReference type="InterPro" id="IPR038765">
    <property type="entry name" value="Papain-like_cys_pep_sf"/>
</dbReference>
<dbReference type="GO" id="GO:0005829">
    <property type="term" value="C:cytosol"/>
    <property type="evidence" value="ECO:0007669"/>
    <property type="project" value="TreeGrafter"/>
</dbReference>
<dbReference type="GO" id="GO:0005634">
    <property type="term" value="C:nucleus"/>
    <property type="evidence" value="ECO:0007669"/>
    <property type="project" value="TreeGrafter"/>
</dbReference>
<gene>
    <name evidence="3" type="primary">UBP23</name>
    <name evidence="3" type="ORF">SPIL2461_LOCUS10721</name>
</gene>
<feature type="region of interest" description="Disordered" evidence="1">
    <location>
        <begin position="281"/>
        <end position="351"/>
    </location>
</feature>
<sequence>MNVRGPSLTNLGASCFINAGVQALLALPTLEASSETDAEKALKAVADMAHNSSSTFTPKPLTDRFYNGRQEDCSEFLMNLLLECPGASQQFKGVEKPFLQCTCCDYQYALRPETFLSLQASLQSDSVEPLGCIQSVVDHYVNMQIVQDDIIDWTCLSEDCLNAGTATNAPRRKTCITEWPRTLLVTLKRWTNHGLLGHRVCCNRRLVVGDCCYYLKAVVTHIGATASSGHYIAYRPNDIGFDKYDDARVSQVTDYGDYIVGPSEEKVYLLMYSQVPAPASPRLPPVKRPAIDLDDSEGSDDSAPTQPWPAKPTTSITIDLSPDAEPEAATQQDSVPEDDKGKQAHETEFKSRPKLHNFYNYSEDERAFIVQTLGNSNSLSEATKIIGGKLENFTMKIKQSDYFLHRSTLQNWFKRPQFAQKALQTAPAPRPQRPYNRKPARTSSFAKLTPEQKSRLGQALVEDGDAAAVAEAVQTETKQEHPVPRRTLSRWNSSSNFKQWMATAPSWSEEYKLNFGVMILDLLFPLRAQTTTNQIAKMALLSPPPQDLPSTHFRIYPTPQGSEWHSWSAAICKNHLPLTDVLPRVEIENLAVLRIHVDYRSRRGGNAEITSKQKRSLTRCRWHPATLLDAPRGDLAARAFTWLLQNNDTYRAWVHRHAALTQENKLKEGRDLPTAELLLRSPGIEIAARPWLYPLPSMADTNIQERLLPLGWTNARSKPSIRASFMHKLLSRCVDYSKDFPLQCLLYDVCMARTISAVQAIAQQNKMSPEKVASDMDTFDEYWHQQLRKLEDICRLEFARTASMDAALPSVFFTVAPAEWRYLLHEGFFEEGSLADQQQKITLHLYHTLQTLLEFHILKNGESLQRIGIAKVRQWSLRFEFQSRGTLHLHAVLWADLLPNCSAESMTGRSGTDKKSPFVRLLEELFSSRADVQVGDGAHNLLRYVAGYVSKASDALQFSREQAHHAGTPTDTSKWRQTYRLLSKKSPMEQEMLMEFAGLPMVRHSFSGHAIYPPIPGSTARNSSQDQCLVYQYYLKEQKDGLGSTRGLSYMEWLRRYRVVDANRRTVAIRNVAGPARSCDCGVAMTFPFELLDIFIGAWAATFLKELPEYRILPDTSKDKENYAASHSNEKMRRSSFTAPEGCKRLKAVLSLDEFQLPDANPNEFHPDIGKLLSQIEQDLVLRGLGDDRIATFKARMHACTLLLLEIRNGFEDPGLWSAKKISAAPRRVWSDEQQLVLDHIKAGTAVSDAAIMEHSCRILQVGGGPGTGKTEVVIAAIRQALEDNYEAYIPPGRLRQYDLIVIDEV</sequence>
<name>A0A812RHE0_SYMPI</name>
<feature type="compositionally biased region" description="Basic and acidic residues" evidence="1">
    <location>
        <begin position="337"/>
        <end position="351"/>
    </location>
</feature>